<organism evidence="1 2">
    <name type="scientific">Sorangium cellulosum So0157-2</name>
    <dbReference type="NCBI Taxonomy" id="1254432"/>
    <lineage>
        <taxon>Bacteria</taxon>
        <taxon>Pseudomonadati</taxon>
        <taxon>Myxococcota</taxon>
        <taxon>Polyangia</taxon>
        <taxon>Polyangiales</taxon>
        <taxon>Polyangiaceae</taxon>
        <taxon>Sorangium</taxon>
    </lineage>
</organism>
<proteinExistence type="predicted"/>
<dbReference type="PATRIC" id="fig|1254432.3.peg.1749"/>
<dbReference type="AlphaFoldDB" id="S4XV22"/>
<dbReference type="KEGG" id="scu:SCE1572_07845"/>
<protein>
    <submittedName>
        <fullName evidence="1">Uncharacterized protein</fullName>
    </submittedName>
</protein>
<evidence type="ECO:0000313" key="2">
    <source>
        <dbReference type="Proteomes" id="UP000014803"/>
    </source>
</evidence>
<dbReference type="STRING" id="1254432.SCE1572_07845"/>
<reference evidence="1 2" key="1">
    <citation type="journal article" date="2013" name="Sci. Rep.">
        <title>Extraordinary expansion of a Sorangium cellulosum genome from an alkaline milieu.</title>
        <authorList>
            <person name="Han K."/>
            <person name="Li Z.F."/>
            <person name="Peng R."/>
            <person name="Zhu L.P."/>
            <person name="Zhou T."/>
            <person name="Wang L.G."/>
            <person name="Li S.G."/>
            <person name="Zhang X.B."/>
            <person name="Hu W."/>
            <person name="Wu Z.H."/>
            <person name="Qin N."/>
            <person name="Li Y.Z."/>
        </authorList>
    </citation>
    <scope>NUCLEOTIDE SEQUENCE [LARGE SCALE GENOMIC DNA]</scope>
    <source>
        <strain evidence="1 2">So0157-2</strain>
    </source>
</reference>
<name>S4XV22_SORCE</name>
<dbReference type="EMBL" id="CP003969">
    <property type="protein sequence ID" value="AGP34428.1"/>
    <property type="molecule type" value="Genomic_DNA"/>
</dbReference>
<dbReference type="Proteomes" id="UP000014803">
    <property type="component" value="Chromosome"/>
</dbReference>
<sequence length="51" mass="5308">MPSAFTASPARSGSEAFVLGVASHAAARVSSRVAGLRWWRWCCTKAGPSDG</sequence>
<evidence type="ECO:0000313" key="1">
    <source>
        <dbReference type="EMBL" id="AGP34428.1"/>
    </source>
</evidence>
<accession>S4XV22</accession>
<dbReference type="RefSeq" id="WP_020733556.1">
    <property type="nucleotide sequence ID" value="NC_021658.1"/>
</dbReference>
<gene>
    <name evidence="1" type="ORF">SCE1572_07845</name>
</gene>
<dbReference type="HOGENOM" id="CLU_3103904_0_0_7"/>